<dbReference type="GO" id="GO:0005744">
    <property type="term" value="C:TIM23 mitochondrial import inner membrane translocase complex"/>
    <property type="evidence" value="ECO:0007669"/>
    <property type="project" value="InterPro"/>
</dbReference>
<dbReference type="EMBL" id="CAJVCH010245559">
    <property type="protein sequence ID" value="CAG7733242.1"/>
    <property type="molecule type" value="Genomic_DNA"/>
</dbReference>
<keyword evidence="12" id="KW-1185">Reference proteome</keyword>
<evidence type="ECO:0000256" key="5">
    <source>
        <dbReference type="ARBA" id="ARBA00022927"/>
    </source>
</evidence>
<dbReference type="PROSITE" id="PS50937">
    <property type="entry name" value="HTH_MERR_2"/>
    <property type="match status" value="1"/>
</dbReference>
<keyword evidence="6" id="KW-0811">Translocation</keyword>
<dbReference type="Proteomes" id="UP000708208">
    <property type="component" value="Unassembled WGS sequence"/>
</dbReference>
<gene>
    <name evidence="11" type="ORF">AFUS01_LOCUS21696</name>
</gene>
<dbReference type="GO" id="GO:0030150">
    <property type="term" value="P:protein import into mitochondrial matrix"/>
    <property type="evidence" value="ECO:0007669"/>
    <property type="project" value="InterPro"/>
</dbReference>
<feature type="domain" description="HTH merR-type" evidence="10">
    <location>
        <begin position="1"/>
        <end position="16"/>
    </location>
</feature>
<protein>
    <recommendedName>
        <fullName evidence="10">HTH merR-type domain-containing protein</fullName>
    </recommendedName>
</protein>
<dbReference type="FunFam" id="1.10.287.110:FF:000006">
    <property type="entry name" value="Import inner membrane translocase subunit TIM16"/>
    <property type="match status" value="1"/>
</dbReference>
<evidence type="ECO:0000256" key="3">
    <source>
        <dbReference type="ARBA" id="ARBA00022448"/>
    </source>
</evidence>
<keyword evidence="3" id="KW-0813">Transport</keyword>
<sequence>MKLGMSLEEARKILDISPESNAEELQKKYNHLFDINDKSKGGSFYIQSKVFRAKERLDRETPPAPDPPQHPGTNYDHRLTSQTPNSKYCNWILLVKKRFLRAAIPLLCCTFDFVLP</sequence>
<evidence type="ECO:0000259" key="10">
    <source>
        <dbReference type="PROSITE" id="PS50937"/>
    </source>
</evidence>
<evidence type="ECO:0000256" key="9">
    <source>
        <dbReference type="SAM" id="MobiDB-lite"/>
    </source>
</evidence>
<accession>A0A8J2K6K2</accession>
<keyword evidence="5" id="KW-0653">Protein transport</keyword>
<dbReference type="GO" id="GO:0003677">
    <property type="term" value="F:DNA binding"/>
    <property type="evidence" value="ECO:0007669"/>
    <property type="project" value="InterPro"/>
</dbReference>
<comment type="caution">
    <text evidence="11">The sequence shown here is derived from an EMBL/GenBank/DDBJ whole genome shotgun (WGS) entry which is preliminary data.</text>
</comment>
<keyword evidence="8" id="KW-0472">Membrane</keyword>
<dbReference type="Pfam" id="PF03656">
    <property type="entry name" value="Pam16"/>
    <property type="match status" value="1"/>
</dbReference>
<feature type="region of interest" description="Disordered" evidence="9">
    <location>
        <begin position="55"/>
        <end position="83"/>
    </location>
</feature>
<dbReference type="OrthoDB" id="10262892at2759"/>
<keyword evidence="4" id="KW-0999">Mitochondrion inner membrane</keyword>
<dbReference type="PANTHER" id="PTHR12388">
    <property type="entry name" value="MITOCHONDRIA ASSOCIATED GRANULOCYTE MACROPHAGE CSF SIGNALING MOLECULE"/>
    <property type="match status" value="1"/>
</dbReference>
<evidence type="ECO:0000256" key="4">
    <source>
        <dbReference type="ARBA" id="ARBA00022792"/>
    </source>
</evidence>
<dbReference type="InterPro" id="IPR005341">
    <property type="entry name" value="Tim16"/>
</dbReference>
<proteinExistence type="inferred from homology"/>
<name>A0A8J2K6K2_9HEXA</name>
<evidence type="ECO:0000256" key="6">
    <source>
        <dbReference type="ARBA" id="ARBA00023010"/>
    </source>
</evidence>
<dbReference type="AlphaFoldDB" id="A0A8J2K6K2"/>
<organism evidence="11 12">
    <name type="scientific">Allacma fusca</name>
    <dbReference type="NCBI Taxonomy" id="39272"/>
    <lineage>
        <taxon>Eukaryota</taxon>
        <taxon>Metazoa</taxon>
        <taxon>Ecdysozoa</taxon>
        <taxon>Arthropoda</taxon>
        <taxon>Hexapoda</taxon>
        <taxon>Collembola</taxon>
        <taxon>Symphypleona</taxon>
        <taxon>Sminthuridae</taxon>
        <taxon>Allacma</taxon>
    </lineage>
</organism>
<comment type="similarity">
    <text evidence="2">Belongs to the TIM16/PAM16 family.</text>
</comment>
<dbReference type="PANTHER" id="PTHR12388:SF0">
    <property type="entry name" value="MITOCHONDRIAL IMPORT INNER MEMBRANE TRANSLOCASE SUBUNIT TIM16"/>
    <property type="match status" value="1"/>
</dbReference>
<evidence type="ECO:0000256" key="7">
    <source>
        <dbReference type="ARBA" id="ARBA00023128"/>
    </source>
</evidence>
<keyword evidence="7" id="KW-0496">Mitochondrion</keyword>
<evidence type="ECO:0000256" key="8">
    <source>
        <dbReference type="ARBA" id="ARBA00023136"/>
    </source>
</evidence>
<evidence type="ECO:0000313" key="11">
    <source>
        <dbReference type="EMBL" id="CAG7733242.1"/>
    </source>
</evidence>
<evidence type="ECO:0000256" key="2">
    <source>
        <dbReference type="ARBA" id="ARBA00008817"/>
    </source>
</evidence>
<dbReference type="InterPro" id="IPR000551">
    <property type="entry name" value="MerR-type_HTH_dom"/>
</dbReference>
<evidence type="ECO:0000313" key="12">
    <source>
        <dbReference type="Proteomes" id="UP000708208"/>
    </source>
</evidence>
<comment type="subcellular location">
    <subcellularLocation>
        <location evidence="1">Mitochondrion inner membrane</location>
        <topology evidence="1">Peripheral membrane protein</topology>
        <orientation evidence="1">Matrix side</orientation>
    </subcellularLocation>
</comment>
<evidence type="ECO:0000256" key="1">
    <source>
        <dbReference type="ARBA" id="ARBA00004443"/>
    </source>
</evidence>
<reference evidence="11" key="1">
    <citation type="submission" date="2021-06" db="EMBL/GenBank/DDBJ databases">
        <authorList>
            <person name="Hodson N. C."/>
            <person name="Mongue J. A."/>
            <person name="Jaron S. K."/>
        </authorList>
    </citation>
    <scope>NUCLEOTIDE SEQUENCE</scope>
</reference>
<dbReference type="GO" id="GO:0006355">
    <property type="term" value="P:regulation of DNA-templated transcription"/>
    <property type="evidence" value="ECO:0007669"/>
    <property type="project" value="InterPro"/>
</dbReference>